<comment type="cofactor">
    <cofactor evidence="1">
        <name>Zn(2+)</name>
        <dbReference type="ChEBI" id="CHEBI:29105"/>
    </cofactor>
</comment>
<dbReference type="SUPFAM" id="SSF51556">
    <property type="entry name" value="Metallo-dependent hydrolases"/>
    <property type="match status" value="1"/>
</dbReference>
<dbReference type="Pfam" id="PF01979">
    <property type="entry name" value="Amidohydro_1"/>
    <property type="match status" value="1"/>
</dbReference>
<accession>A0AAD9ND11</accession>
<keyword evidence="8" id="KW-1185">Reference proteome</keyword>
<evidence type="ECO:0000256" key="5">
    <source>
        <dbReference type="SAM" id="MobiDB-lite"/>
    </source>
</evidence>
<dbReference type="InterPro" id="IPR051607">
    <property type="entry name" value="Metallo-dep_hydrolases"/>
</dbReference>
<dbReference type="InterPro" id="IPR032466">
    <property type="entry name" value="Metal_Hydrolase"/>
</dbReference>
<dbReference type="GO" id="GO:0008270">
    <property type="term" value="F:zinc ion binding"/>
    <property type="evidence" value="ECO:0007669"/>
    <property type="project" value="TreeGrafter"/>
</dbReference>
<comment type="caution">
    <text evidence="7">The sequence shown here is derived from an EMBL/GenBank/DDBJ whole genome shotgun (WGS) entry which is preliminary data.</text>
</comment>
<dbReference type="Gene3D" id="3.20.20.140">
    <property type="entry name" value="Metal-dependent hydrolases"/>
    <property type="match status" value="1"/>
</dbReference>
<dbReference type="Proteomes" id="UP001208570">
    <property type="component" value="Unassembled WGS sequence"/>
</dbReference>
<name>A0AAD9ND11_9ANNE</name>
<dbReference type="GO" id="GO:0005829">
    <property type="term" value="C:cytosol"/>
    <property type="evidence" value="ECO:0007669"/>
    <property type="project" value="TreeGrafter"/>
</dbReference>
<keyword evidence="2" id="KW-0479">Metal-binding</keyword>
<dbReference type="AlphaFoldDB" id="A0AAD9ND11"/>
<feature type="compositionally biased region" description="Low complexity" evidence="5">
    <location>
        <begin position="1"/>
        <end position="13"/>
    </location>
</feature>
<gene>
    <name evidence="7" type="ORF">LSH36_69g05018</name>
</gene>
<keyword evidence="4" id="KW-0862">Zinc</keyword>
<dbReference type="GO" id="GO:0008892">
    <property type="term" value="F:guanine deaminase activity"/>
    <property type="evidence" value="ECO:0007669"/>
    <property type="project" value="TreeGrafter"/>
</dbReference>
<proteinExistence type="predicted"/>
<organism evidence="7 8">
    <name type="scientific">Paralvinella palmiformis</name>
    <dbReference type="NCBI Taxonomy" id="53620"/>
    <lineage>
        <taxon>Eukaryota</taxon>
        <taxon>Metazoa</taxon>
        <taxon>Spiralia</taxon>
        <taxon>Lophotrochozoa</taxon>
        <taxon>Annelida</taxon>
        <taxon>Polychaeta</taxon>
        <taxon>Sedentaria</taxon>
        <taxon>Canalipalpata</taxon>
        <taxon>Terebellida</taxon>
        <taxon>Terebelliformia</taxon>
        <taxon>Alvinellidae</taxon>
        <taxon>Paralvinella</taxon>
    </lineage>
</organism>
<evidence type="ECO:0000259" key="6">
    <source>
        <dbReference type="Pfam" id="PF01979"/>
    </source>
</evidence>
<dbReference type="PANTHER" id="PTHR11271:SF6">
    <property type="entry name" value="GUANINE DEAMINASE"/>
    <property type="match status" value="1"/>
</dbReference>
<dbReference type="InterPro" id="IPR006680">
    <property type="entry name" value="Amidohydro-rel"/>
</dbReference>
<sequence>MSASDPPGSPDSASKSDDGDIPESTSESSLTSSDIMARFAQSLGEGVNIVGNGQVERDVKTHTKKTRKKKVKIPNIRIFYGDFVHSPCRGSLVILNKWLLGVEDGKIIFSESVKKYGEILKEWNLKNFARDITITLGEGTFMMPGFVDAHTDAVSFLATGVQDCYSCDEASSYDRHRKKLLLIHDDRLASQLFAKVIDWTVSCGSTTVAYDGTHVESAARLLANTLARSKQRGFVSVDTCVPHEREADAMIQLTKTHDVISHVQQIKSATHLEVQLLLSAPLPDWLEQRVFDIQHEKGVTVKVSSSTPKVGSVVQLVKESPIQYHKKHGLIHDKTIALHSPNLGHDDLADLQKVGAGLVFCPAADIKNHTYTKLKRLISAGIKLGLGTDLKNSGSLSMLYAIRQCVHVAQQPPLKKRVDLETSEDVEIEEEISVEDDKTIDYQNFFYMATLGGAEVLGISDKVGSFEVGKEFDALLIDPHVRESPFFSILGKDSCQAMTVT</sequence>
<dbReference type="InterPro" id="IPR011059">
    <property type="entry name" value="Metal-dep_hydrolase_composite"/>
</dbReference>
<feature type="region of interest" description="Disordered" evidence="5">
    <location>
        <begin position="1"/>
        <end position="31"/>
    </location>
</feature>
<dbReference type="PANTHER" id="PTHR11271">
    <property type="entry name" value="GUANINE DEAMINASE"/>
    <property type="match status" value="1"/>
</dbReference>
<dbReference type="Gene3D" id="2.30.40.10">
    <property type="entry name" value="Urease, subunit C, domain 1"/>
    <property type="match status" value="1"/>
</dbReference>
<evidence type="ECO:0000256" key="2">
    <source>
        <dbReference type="ARBA" id="ARBA00022723"/>
    </source>
</evidence>
<reference evidence="7" key="1">
    <citation type="journal article" date="2023" name="Mol. Biol. Evol.">
        <title>Third-Generation Sequencing Reveals the Adaptive Role of the Epigenome in Three Deep-Sea Polychaetes.</title>
        <authorList>
            <person name="Perez M."/>
            <person name="Aroh O."/>
            <person name="Sun Y."/>
            <person name="Lan Y."/>
            <person name="Juniper S.K."/>
            <person name="Young C.R."/>
            <person name="Angers B."/>
            <person name="Qian P.Y."/>
        </authorList>
    </citation>
    <scope>NUCLEOTIDE SEQUENCE</scope>
    <source>
        <strain evidence="7">P08H-3</strain>
    </source>
</reference>
<dbReference type="EMBL" id="JAODUP010000069">
    <property type="protein sequence ID" value="KAK2164078.1"/>
    <property type="molecule type" value="Genomic_DNA"/>
</dbReference>
<dbReference type="GO" id="GO:0046098">
    <property type="term" value="P:guanine metabolic process"/>
    <property type="evidence" value="ECO:0007669"/>
    <property type="project" value="TreeGrafter"/>
</dbReference>
<keyword evidence="3" id="KW-0378">Hydrolase</keyword>
<feature type="domain" description="Amidohydrolase-related" evidence="6">
    <location>
        <begin position="141"/>
        <end position="488"/>
    </location>
</feature>
<evidence type="ECO:0000256" key="1">
    <source>
        <dbReference type="ARBA" id="ARBA00001947"/>
    </source>
</evidence>
<evidence type="ECO:0000313" key="7">
    <source>
        <dbReference type="EMBL" id="KAK2164078.1"/>
    </source>
</evidence>
<evidence type="ECO:0000313" key="8">
    <source>
        <dbReference type="Proteomes" id="UP001208570"/>
    </source>
</evidence>
<evidence type="ECO:0000256" key="3">
    <source>
        <dbReference type="ARBA" id="ARBA00022801"/>
    </source>
</evidence>
<evidence type="ECO:0000256" key="4">
    <source>
        <dbReference type="ARBA" id="ARBA00022833"/>
    </source>
</evidence>
<protein>
    <recommendedName>
        <fullName evidence="6">Amidohydrolase-related domain-containing protein</fullName>
    </recommendedName>
</protein>